<proteinExistence type="predicted"/>
<accession>Q5QVJ8</accession>
<dbReference type="KEGG" id="ilo:IL2194"/>
<dbReference type="Proteomes" id="UP000001171">
    <property type="component" value="Chromosome"/>
</dbReference>
<dbReference type="NCBIfam" id="NF033832">
    <property type="entry name" value="sce7726_fam"/>
    <property type="match status" value="1"/>
</dbReference>
<name>Q5QVJ8_IDILO</name>
<sequence>MLRDIDIRQSLIEHLTTRFKSEYKLVEELSISDKRARADVVVLAKSLFNYEIKSDVDSLSRFTTQMFFYDRVFERNFIVTTDKHLAKAIELLPSHWGLLSASPNRQGSVKIKTIKAAKMSPHWEPATALFTLWKSELIDIYEELKLTGPTKSLSREQLIEEISTSSKRGLKQSFKKALTTRDFTSSLRK</sequence>
<dbReference type="AlphaFoldDB" id="Q5QVJ8"/>
<keyword evidence="2" id="KW-1185">Reference proteome</keyword>
<evidence type="ECO:0000313" key="1">
    <source>
        <dbReference type="EMBL" id="AAV83026.1"/>
    </source>
</evidence>
<dbReference type="HOGENOM" id="CLU_091314_1_0_6"/>
<organism evidence="1 2">
    <name type="scientific">Idiomarina loihiensis (strain ATCC BAA-735 / DSM 15497 / L2-TR)</name>
    <dbReference type="NCBI Taxonomy" id="283942"/>
    <lineage>
        <taxon>Bacteria</taxon>
        <taxon>Pseudomonadati</taxon>
        <taxon>Pseudomonadota</taxon>
        <taxon>Gammaproteobacteria</taxon>
        <taxon>Alteromonadales</taxon>
        <taxon>Idiomarinaceae</taxon>
        <taxon>Idiomarina</taxon>
    </lineage>
</organism>
<reference evidence="1 2" key="1">
    <citation type="journal article" date="2004" name="Proc. Natl. Acad. Sci. U.S.A.">
        <title>Genome sequence of the deep-sea gamma-proteobacterium Idiomarina loihiensis reveals amino acid fermentation as a source of carbon and energy.</title>
        <authorList>
            <person name="Hou S."/>
            <person name="Saw J.H."/>
            <person name="Lee K.S."/>
            <person name="Freitas T.A."/>
            <person name="Belisle C."/>
            <person name="Kawarabayasi Y."/>
            <person name="Donachie S.P."/>
            <person name="Pikina A."/>
            <person name="Galperin M.Y."/>
            <person name="Koonin E.V."/>
            <person name="Makarova K.S."/>
            <person name="Omelchenko M.V."/>
            <person name="Sorokin A."/>
            <person name="Wolf Y.I."/>
            <person name="Li Q.X."/>
            <person name="Keum Y.S."/>
            <person name="Campbell S."/>
            <person name="Denery J."/>
            <person name="Aizawa S."/>
            <person name="Shibata S."/>
            <person name="Malahoff A."/>
            <person name="Alam M."/>
        </authorList>
    </citation>
    <scope>NUCLEOTIDE SEQUENCE [LARGE SCALE GENOMIC DNA]</scope>
    <source>
        <strain evidence="2">ATCC BAA-735 / DSM 15497 / L2-TR</strain>
    </source>
</reference>
<dbReference type="eggNOG" id="ENOG502ZAKT">
    <property type="taxonomic scope" value="Bacteria"/>
</dbReference>
<dbReference type="EMBL" id="AE017340">
    <property type="protein sequence ID" value="AAV83026.1"/>
    <property type="molecule type" value="Genomic_DNA"/>
</dbReference>
<dbReference type="InterPro" id="IPR047729">
    <property type="entry name" value="Sce7726-like"/>
</dbReference>
<protein>
    <submittedName>
        <fullName evidence="1">CII phage-related protein</fullName>
    </submittedName>
</protein>
<gene>
    <name evidence="1" type="ordered locus">IL2194</name>
</gene>
<evidence type="ECO:0000313" key="2">
    <source>
        <dbReference type="Proteomes" id="UP000001171"/>
    </source>
</evidence>